<feature type="transmembrane region" description="Helical" evidence="15">
    <location>
        <begin position="532"/>
        <end position="556"/>
    </location>
</feature>
<dbReference type="InterPro" id="IPR001734">
    <property type="entry name" value="Na/solute_symporter"/>
</dbReference>
<feature type="transmembrane region" description="Helical" evidence="15">
    <location>
        <begin position="201"/>
        <end position="228"/>
    </location>
</feature>
<comment type="catalytic activity">
    <reaction evidence="12">
        <text>iodide(out) + 2 Na(+)(out) = iodide(in) + 2 Na(+)(in)</text>
        <dbReference type="Rhea" id="RHEA:71207"/>
        <dbReference type="ChEBI" id="CHEBI:16382"/>
        <dbReference type="ChEBI" id="CHEBI:29101"/>
    </reaction>
</comment>
<evidence type="ECO:0000256" key="11">
    <source>
        <dbReference type="ARBA" id="ARBA00023201"/>
    </source>
</evidence>
<evidence type="ECO:0000256" key="8">
    <source>
        <dbReference type="ARBA" id="ARBA00023065"/>
    </source>
</evidence>
<evidence type="ECO:0000256" key="13">
    <source>
        <dbReference type="RuleBase" id="RU362091"/>
    </source>
</evidence>
<keyword evidence="6 15" id="KW-1133">Transmembrane helix</keyword>
<dbReference type="GO" id="GO:0098660">
    <property type="term" value="P:inorganic ion transmembrane transport"/>
    <property type="evidence" value="ECO:0007669"/>
    <property type="project" value="UniProtKB-ARBA"/>
</dbReference>
<dbReference type="GO" id="GO:0015075">
    <property type="term" value="F:monoatomic ion transmembrane transporter activity"/>
    <property type="evidence" value="ECO:0007669"/>
    <property type="project" value="UniProtKB-ARBA"/>
</dbReference>
<comment type="caution">
    <text evidence="16">The sequence shown here is derived from an EMBL/GenBank/DDBJ whole genome shotgun (WGS) entry which is preliminary data.</text>
</comment>
<reference evidence="16" key="2">
    <citation type="submission" date="2020-11" db="EMBL/GenBank/DDBJ databases">
        <authorList>
            <person name="McCartney M.A."/>
            <person name="Auch B."/>
            <person name="Kono T."/>
            <person name="Mallez S."/>
            <person name="Becker A."/>
            <person name="Gohl D.M."/>
            <person name="Silverstein K.A.T."/>
            <person name="Koren S."/>
            <person name="Bechman K.B."/>
            <person name="Herman A."/>
            <person name="Abrahante J.E."/>
            <person name="Garbe J."/>
        </authorList>
    </citation>
    <scope>NUCLEOTIDE SEQUENCE</scope>
    <source>
        <strain evidence="16">Duluth1</strain>
        <tissue evidence="16">Whole animal</tissue>
    </source>
</reference>
<feature type="transmembrane region" description="Helical" evidence="15">
    <location>
        <begin position="393"/>
        <end position="417"/>
    </location>
</feature>
<feature type="transmembrane region" description="Helical" evidence="15">
    <location>
        <begin position="20"/>
        <end position="41"/>
    </location>
</feature>
<dbReference type="CDD" id="cd11492">
    <property type="entry name" value="SLC5sbd_NIS-SMVT"/>
    <property type="match status" value="1"/>
</dbReference>
<accession>A0A9D4LUM4</accession>
<evidence type="ECO:0000256" key="15">
    <source>
        <dbReference type="SAM" id="Phobius"/>
    </source>
</evidence>
<keyword evidence="8" id="KW-0406">Ion transport</keyword>
<dbReference type="PANTHER" id="PTHR42985:SF40">
    <property type="entry name" value="LD47995P-RELATED"/>
    <property type="match status" value="1"/>
</dbReference>
<feature type="transmembrane region" description="Helical" evidence="15">
    <location>
        <begin position="62"/>
        <end position="80"/>
    </location>
</feature>
<comment type="subcellular location">
    <subcellularLocation>
        <location evidence="1">Cell membrane</location>
        <topology evidence="1">Multi-pass membrane protein</topology>
    </subcellularLocation>
</comment>
<evidence type="ECO:0000256" key="5">
    <source>
        <dbReference type="ARBA" id="ARBA00022692"/>
    </source>
</evidence>
<evidence type="ECO:0008006" key="18">
    <source>
        <dbReference type="Google" id="ProtNLM"/>
    </source>
</evidence>
<dbReference type="EMBL" id="JAIWYP010000002">
    <property type="protein sequence ID" value="KAH3864087.1"/>
    <property type="molecule type" value="Genomic_DNA"/>
</dbReference>
<dbReference type="Pfam" id="PF00474">
    <property type="entry name" value="SSF"/>
    <property type="match status" value="1"/>
</dbReference>
<evidence type="ECO:0000256" key="3">
    <source>
        <dbReference type="ARBA" id="ARBA00022448"/>
    </source>
</evidence>
<evidence type="ECO:0000313" key="16">
    <source>
        <dbReference type="EMBL" id="KAH3864087.1"/>
    </source>
</evidence>
<dbReference type="InterPro" id="IPR038377">
    <property type="entry name" value="Na/Glc_symporter_sf"/>
</dbReference>
<evidence type="ECO:0000256" key="4">
    <source>
        <dbReference type="ARBA" id="ARBA00022475"/>
    </source>
</evidence>
<dbReference type="OrthoDB" id="6132759at2759"/>
<feature type="transmembrane region" description="Helical" evidence="15">
    <location>
        <begin position="248"/>
        <end position="266"/>
    </location>
</feature>
<dbReference type="Gene3D" id="1.20.1730.10">
    <property type="entry name" value="Sodium/glucose cotransporter"/>
    <property type="match status" value="1"/>
</dbReference>
<dbReference type="PROSITE" id="PS00456">
    <property type="entry name" value="NA_SOLUT_SYMP_1"/>
    <property type="match status" value="1"/>
</dbReference>
<keyword evidence="7" id="KW-0915">Sodium</keyword>
<dbReference type="PANTHER" id="PTHR42985">
    <property type="entry name" value="SODIUM-COUPLED MONOCARBOXYLATE TRANSPORTER"/>
    <property type="match status" value="1"/>
</dbReference>
<dbReference type="GO" id="GO:0005886">
    <property type="term" value="C:plasma membrane"/>
    <property type="evidence" value="ECO:0007669"/>
    <property type="project" value="UniProtKB-SubCell"/>
</dbReference>
<feature type="transmembrane region" description="Helical" evidence="15">
    <location>
        <begin position="451"/>
        <end position="469"/>
    </location>
</feature>
<feature type="region of interest" description="Disordered" evidence="14">
    <location>
        <begin position="619"/>
        <end position="669"/>
    </location>
</feature>
<evidence type="ECO:0000256" key="2">
    <source>
        <dbReference type="ARBA" id="ARBA00006434"/>
    </source>
</evidence>
<keyword evidence="10" id="KW-0325">Glycoprotein</keyword>
<keyword evidence="3" id="KW-0813">Transport</keyword>
<gene>
    <name evidence="16" type="ORF">DPMN_027101</name>
</gene>
<keyword evidence="9 15" id="KW-0472">Membrane</keyword>
<name>A0A9D4LUM4_DREPO</name>
<dbReference type="NCBIfam" id="TIGR00813">
    <property type="entry name" value="sss"/>
    <property type="match status" value="1"/>
</dbReference>
<dbReference type="PROSITE" id="PS50283">
    <property type="entry name" value="NA_SOLUT_SYMP_3"/>
    <property type="match status" value="1"/>
</dbReference>
<dbReference type="GO" id="GO:0006814">
    <property type="term" value="P:sodium ion transport"/>
    <property type="evidence" value="ECO:0007669"/>
    <property type="project" value="UniProtKB-KW"/>
</dbReference>
<dbReference type="GO" id="GO:0015293">
    <property type="term" value="F:symporter activity"/>
    <property type="evidence" value="ECO:0007669"/>
    <property type="project" value="TreeGrafter"/>
</dbReference>
<feature type="transmembrane region" description="Helical" evidence="15">
    <location>
        <begin position="136"/>
        <end position="156"/>
    </location>
</feature>
<keyword evidence="4" id="KW-1003">Cell membrane</keyword>
<feature type="transmembrane region" description="Helical" evidence="15">
    <location>
        <begin position="349"/>
        <end position="372"/>
    </location>
</feature>
<sequence>MLESGKYSYDTGSVPRFHAADYAVFACTLAISAFIGIFYAIKDRNKQTTDDYLLAGRSMHPFPVAMSLLSSFISAITILGTPAEVYVNSTMYWWISVAMVITALGAGQIFIPIFYKLGITSVFQYIDMRFGRPTRVLASIIYLLWMLLYMAIVLYAPSLALNAVTGLHLWGSVVAVGVVCTFYTAVGGMKAVLWADTVQMVIVYAGLIALIAVGANLLGGMGEVWRIADSHGRIVLLEFDPDPRMRHSVWTVLFGGSVFWCCVFGTNQAQVQRAISVRSLTGAKWSIWLNVPGMASIITVSVLAGLVMFSFYANARCDPVEFGIISKSDQLVPLYMMDILNQYHGLPGLMLSCIFSGSLSTISSGLNAVAAVMLEDFVRPMCCKAITTERATFFSKVFVIAFGLLCLAFAFLVSLLGTMILTLAYVLFGVLGGPLLGIFCLGMLFPWANKWGGFIGLASSLSFLLWIGLGQAITGTSVVITPPVESVGCNWTAINKPTPSPLLPTTTPDFAHPVTSEYDKYDGISRLYTVSYMWYSAIAVLACVVIGLLVSIITGIQDPKELDPKLVCPFFDIFCPYLPETLRRPLRFGVRHGEEVPEEVTSEKRRERLASLHLNDDIGKRASKDSEKSDSVNSVNGTPGEKSEGVENNGYEPQGYEIGNGSTRYQTRL</sequence>
<feature type="transmembrane region" description="Helical" evidence="15">
    <location>
        <begin position="287"/>
        <end position="312"/>
    </location>
</feature>
<evidence type="ECO:0000256" key="10">
    <source>
        <dbReference type="ARBA" id="ARBA00023180"/>
    </source>
</evidence>
<evidence type="ECO:0000256" key="12">
    <source>
        <dbReference type="ARBA" id="ARBA00036099"/>
    </source>
</evidence>
<dbReference type="AlphaFoldDB" id="A0A9D4LUM4"/>
<evidence type="ECO:0000256" key="7">
    <source>
        <dbReference type="ARBA" id="ARBA00023053"/>
    </source>
</evidence>
<keyword evidence="11" id="KW-0739">Sodium transport</keyword>
<dbReference type="InterPro" id="IPR051163">
    <property type="entry name" value="Sodium:Solute_Symporter_SSF"/>
</dbReference>
<evidence type="ECO:0000256" key="6">
    <source>
        <dbReference type="ARBA" id="ARBA00022989"/>
    </source>
</evidence>
<keyword evidence="17" id="KW-1185">Reference proteome</keyword>
<feature type="transmembrane region" description="Helical" evidence="15">
    <location>
        <begin position="92"/>
        <end position="115"/>
    </location>
</feature>
<comment type="similarity">
    <text evidence="2 13">Belongs to the sodium:solute symporter (SSF) (TC 2.A.21) family.</text>
</comment>
<feature type="transmembrane region" description="Helical" evidence="15">
    <location>
        <begin position="423"/>
        <end position="444"/>
    </location>
</feature>
<dbReference type="Proteomes" id="UP000828390">
    <property type="component" value="Unassembled WGS sequence"/>
</dbReference>
<reference evidence="16" key="1">
    <citation type="journal article" date="2019" name="bioRxiv">
        <title>The Genome of the Zebra Mussel, Dreissena polymorpha: A Resource for Invasive Species Research.</title>
        <authorList>
            <person name="McCartney M.A."/>
            <person name="Auch B."/>
            <person name="Kono T."/>
            <person name="Mallez S."/>
            <person name="Zhang Y."/>
            <person name="Obille A."/>
            <person name="Becker A."/>
            <person name="Abrahante J.E."/>
            <person name="Garbe J."/>
            <person name="Badalamenti J.P."/>
            <person name="Herman A."/>
            <person name="Mangelson H."/>
            <person name="Liachko I."/>
            <person name="Sullivan S."/>
            <person name="Sone E.D."/>
            <person name="Koren S."/>
            <person name="Silverstein K.A.T."/>
            <person name="Beckman K.B."/>
            <person name="Gohl D.M."/>
        </authorList>
    </citation>
    <scope>NUCLEOTIDE SEQUENCE</scope>
    <source>
        <strain evidence="16">Duluth1</strain>
        <tissue evidence="16">Whole animal</tissue>
    </source>
</reference>
<organism evidence="16 17">
    <name type="scientific">Dreissena polymorpha</name>
    <name type="common">Zebra mussel</name>
    <name type="synonym">Mytilus polymorpha</name>
    <dbReference type="NCBI Taxonomy" id="45954"/>
    <lineage>
        <taxon>Eukaryota</taxon>
        <taxon>Metazoa</taxon>
        <taxon>Spiralia</taxon>
        <taxon>Lophotrochozoa</taxon>
        <taxon>Mollusca</taxon>
        <taxon>Bivalvia</taxon>
        <taxon>Autobranchia</taxon>
        <taxon>Heteroconchia</taxon>
        <taxon>Euheterodonta</taxon>
        <taxon>Imparidentia</taxon>
        <taxon>Neoheterodontei</taxon>
        <taxon>Myida</taxon>
        <taxon>Dreissenoidea</taxon>
        <taxon>Dreissenidae</taxon>
        <taxon>Dreissena</taxon>
    </lineage>
</organism>
<protein>
    <recommendedName>
        <fullName evidence="18">Sodium/solute symporter</fullName>
    </recommendedName>
</protein>
<evidence type="ECO:0000256" key="14">
    <source>
        <dbReference type="SAM" id="MobiDB-lite"/>
    </source>
</evidence>
<evidence type="ECO:0000313" key="17">
    <source>
        <dbReference type="Proteomes" id="UP000828390"/>
    </source>
</evidence>
<evidence type="ECO:0000256" key="9">
    <source>
        <dbReference type="ARBA" id="ARBA00023136"/>
    </source>
</evidence>
<evidence type="ECO:0000256" key="1">
    <source>
        <dbReference type="ARBA" id="ARBA00004651"/>
    </source>
</evidence>
<keyword evidence="5 15" id="KW-0812">Transmembrane</keyword>
<proteinExistence type="inferred from homology"/>
<feature type="compositionally biased region" description="Basic and acidic residues" evidence="14">
    <location>
        <begin position="619"/>
        <end position="630"/>
    </location>
</feature>
<feature type="transmembrane region" description="Helical" evidence="15">
    <location>
        <begin position="168"/>
        <end position="189"/>
    </location>
</feature>
<feature type="compositionally biased region" description="Polar residues" evidence="14">
    <location>
        <begin position="660"/>
        <end position="669"/>
    </location>
</feature>
<dbReference type="InterPro" id="IPR018212">
    <property type="entry name" value="Na/solute_symporter_CS"/>
</dbReference>